<feature type="region of interest" description="Disordered" evidence="1">
    <location>
        <begin position="61"/>
        <end position="126"/>
    </location>
</feature>
<protein>
    <submittedName>
        <fullName evidence="2">Uncharacterized protein</fullName>
    </submittedName>
</protein>
<proteinExistence type="predicted"/>
<evidence type="ECO:0000313" key="2">
    <source>
        <dbReference type="EMBL" id="GJS83921.1"/>
    </source>
</evidence>
<evidence type="ECO:0000256" key="1">
    <source>
        <dbReference type="SAM" id="MobiDB-lite"/>
    </source>
</evidence>
<accession>A0ABQ4Z2R5</accession>
<dbReference type="EMBL" id="BQNB010010936">
    <property type="protein sequence ID" value="GJS83921.1"/>
    <property type="molecule type" value="Genomic_DNA"/>
</dbReference>
<dbReference type="Proteomes" id="UP001151760">
    <property type="component" value="Unassembled WGS sequence"/>
</dbReference>
<feature type="compositionally biased region" description="Acidic residues" evidence="1">
    <location>
        <begin position="88"/>
        <end position="115"/>
    </location>
</feature>
<gene>
    <name evidence="2" type="ORF">Tco_0750462</name>
</gene>
<reference evidence="2" key="2">
    <citation type="submission" date="2022-01" db="EMBL/GenBank/DDBJ databases">
        <authorList>
            <person name="Yamashiro T."/>
            <person name="Shiraishi A."/>
            <person name="Satake H."/>
            <person name="Nakayama K."/>
        </authorList>
    </citation>
    <scope>NUCLEOTIDE SEQUENCE</scope>
</reference>
<organism evidence="2 3">
    <name type="scientific">Tanacetum coccineum</name>
    <dbReference type="NCBI Taxonomy" id="301880"/>
    <lineage>
        <taxon>Eukaryota</taxon>
        <taxon>Viridiplantae</taxon>
        <taxon>Streptophyta</taxon>
        <taxon>Embryophyta</taxon>
        <taxon>Tracheophyta</taxon>
        <taxon>Spermatophyta</taxon>
        <taxon>Magnoliopsida</taxon>
        <taxon>eudicotyledons</taxon>
        <taxon>Gunneridae</taxon>
        <taxon>Pentapetalae</taxon>
        <taxon>asterids</taxon>
        <taxon>campanulids</taxon>
        <taxon>Asterales</taxon>
        <taxon>Asteraceae</taxon>
        <taxon>Asteroideae</taxon>
        <taxon>Anthemideae</taxon>
        <taxon>Anthemidinae</taxon>
        <taxon>Tanacetum</taxon>
    </lineage>
</organism>
<reference evidence="2" key="1">
    <citation type="journal article" date="2022" name="Int. J. Mol. Sci.">
        <title>Draft Genome of Tanacetum Coccineum: Genomic Comparison of Closely Related Tanacetum-Family Plants.</title>
        <authorList>
            <person name="Yamashiro T."/>
            <person name="Shiraishi A."/>
            <person name="Nakayama K."/>
            <person name="Satake H."/>
        </authorList>
    </citation>
    <scope>NUCLEOTIDE SEQUENCE</scope>
</reference>
<keyword evidence="3" id="KW-1185">Reference proteome</keyword>
<name>A0ABQ4Z2R5_9ASTR</name>
<sequence length="282" mass="32497">MLTVPILSCQIQRISQSLTRQYPVHLEAPPSLDYVPGLEEPEQAPLSPELVPLPVYLEFMPPEDEVFSAEKDGKDPEEDPIDYPADGGDNDDESSDDDKDDDDDVEEDEDEEEEEHPALSDSILPPIHRVTARMSIREQPPTPFGPRQRLLDFLTYHHLHHHHSPYGHHHYLRFPHHHYQAGVSEVTLPPRKRLCIALGPRYEIRESRDTNEIYRRLDEAHDARAVLSGRLNLLQRNRRSHAYTTLIMEREDRLSCNAWGRSMDASDTTRSEVRALRTTVLA</sequence>
<comment type="caution">
    <text evidence="2">The sequence shown here is derived from an EMBL/GenBank/DDBJ whole genome shotgun (WGS) entry which is preliminary data.</text>
</comment>
<evidence type="ECO:0000313" key="3">
    <source>
        <dbReference type="Proteomes" id="UP001151760"/>
    </source>
</evidence>